<protein>
    <submittedName>
        <fullName evidence="2">Uncharacterized protein</fullName>
    </submittedName>
</protein>
<keyword evidence="3" id="KW-1185">Reference proteome</keyword>
<organism evidence="2 3">
    <name type="scientific">Phialocephala subalpina</name>
    <dbReference type="NCBI Taxonomy" id="576137"/>
    <lineage>
        <taxon>Eukaryota</taxon>
        <taxon>Fungi</taxon>
        <taxon>Dikarya</taxon>
        <taxon>Ascomycota</taxon>
        <taxon>Pezizomycotina</taxon>
        <taxon>Leotiomycetes</taxon>
        <taxon>Helotiales</taxon>
        <taxon>Mollisiaceae</taxon>
        <taxon>Phialocephala</taxon>
        <taxon>Phialocephala fortinii species complex</taxon>
    </lineage>
</organism>
<dbReference type="Proteomes" id="UP000184330">
    <property type="component" value="Unassembled WGS sequence"/>
</dbReference>
<feature type="compositionally biased region" description="Polar residues" evidence="1">
    <location>
        <begin position="19"/>
        <end position="32"/>
    </location>
</feature>
<proteinExistence type="predicted"/>
<feature type="region of interest" description="Disordered" evidence="1">
    <location>
        <begin position="1"/>
        <end position="79"/>
    </location>
</feature>
<gene>
    <name evidence="2" type="ORF">PAC_14292</name>
</gene>
<accession>A0A1L7XH91</accession>
<evidence type="ECO:0000313" key="3">
    <source>
        <dbReference type="Proteomes" id="UP000184330"/>
    </source>
</evidence>
<dbReference type="OrthoDB" id="3553523at2759"/>
<dbReference type="EMBL" id="FJOG01000026">
    <property type="protein sequence ID" value="CZR64394.1"/>
    <property type="molecule type" value="Genomic_DNA"/>
</dbReference>
<reference evidence="2 3" key="1">
    <citation type="submission" date="2016-03" db="EMBL/GenBank/DDBJ databases">
        <authorList>
            <person name="Ploux O."/>
        </authorList>
    </citation>
    <scope>NUCLEOTIDE SEQUENCE [LARGE SCALE GENOMIC DNA]</scope>
    <source>
        <strain evidence="2 3">UAMH 11012</strain>
    </source>
</reference>
<name>A0A1L7XH91_9HELO</name>
<sequence length="459" mass="51125">MMDSPTRPRARGSMPQPHVASQWQPAQLQRGSYDSRLSTGRTRRSTEYLRPIAIPPPRPGHRHPSVVRQSPSMSFLGSPENEKWDFGSIRHIRQYSHDTKTPTSAVDSVFELPSATSYESANSSTHSSFIAELEDTSPMPIRALKPLQPSPVKSAAVSHSSMEYKSSKMTSRAVIKVVDETIAAIEDANRQLLSRAVAAEEAAKRLREQNSQLELKIKEYNHSRRPKTAPSQPSTRTRPHHRPSPSSYTHPRIAQVPVENHDPTPLSTFNATIDKLVLPPRRDSRPREPPPYPPVHSHSQNPSTPLAAPAYIDLAPRHSAPPAQRRPPPLPLHNHKASHSLSNCPITHSLSSSHLQISAPIPGSVSRHEVTYDGTPISSSTRAKNISLEEARRRAKPLPPLGPMSPSILRGVVEIGTPKGVDEWGREIKFEREDREGEKRKRGFSALFKWSKKDKDTVF</sequence>
<evidence type="ECO:0000313" key="2">
    <source>
        <dbReference type="EMBL" id="CZR64394.1"/>
    </source>
</evidence>
<feature type="region of interest" description="Disordered" evidence="1">
    <location>
        <begin position="214"/>
        <end position="339"/>
    </location>
</feature>
<evidence type="ECO:0000256" key="1">
    <source>
        <dbReference type="SAM" id="MobiDB-lite"/>
    </source>
</evidence>
<dbReference type="AlphaFoldDB" id="A0A1L7XH91"/>